<evidence type="ECO:0000313" key="2">
    <source>
        <dbReference type="Proteomes" id="UP001595814"/>
    </source>
</evidence>
<name>A0ABV8JQI4_9FLAO</name>
<dbReference type="EMBL" id="JBHSAW010000006">
    <property type="protein sequence ID" value="MFC4096371.1"/>
    <property type="molecule type" value="Genomic_DNA"/>
</dbReference>
<keyword evidence="2" id="KW-1185">Reference proteome</keyword>
<organism evidence="1 2">
    <name type="scientific">Euzebyella saccharophila</name>
    <dbReference type="NCBI Taxonomy" id="679664"/>
    <lineage>
        <taxon>Bacteria</taxon>
        <taxon>Pseudomonadati</taxon>
        <taxon>Bacteroidota</taxon>
        <taxon>Flavobacteriia</taxon>
        <taxon>Flavobacteriales</taxon>
        <taxon>Flavobacteriaceae</taxon>
        <taxon>Euzebyella</taxon>
    </lineage>
</organism>
<evidence type="ECO:0000313" key="1">
    <source>
        <dbReference type="EMBL" id="MFC4096371.1"/>
    </source>
</evidence>
<comment type="caution">
    <text evidence="1">The sequence shown here is derived from an EMBL/GenBank/DDBJ whole genome shotgun (WGS) entry which is preliminary data.</text>
</comment>
<proteinExistence type="predicted"/>
<reference evidence="2" key="1">
    <citation type="journal article" date="2019" name="Int. J. Syst. Evol. Microbiol.">
        <title>The Global Catalogue of Microorganisms (GCM) 10K type strain sequencing project: providing services to taxonomists for standard genome sequencing and annotation.</title>
        <authorList>
            <consortium name="The Broad Institute Genomics Platform"/>
            <consortium name="The Broad Institute Genome Sequencing Center for Infectious Disease"/>
            <person name="Wu L."/>
            <person name="Ma J."/>
        </authorList>
    </citation>
    <scope>NUCLEOTIDE SEQUENCE [LARGE SCALE GENOMIC DNA]</scope>
    <source>
        <strain evidence="2">CECT 7477</strain>
    </source>
</reference>
<dbReference type="Proteomes" id="UP001595814">
    <property type="component" value="Unassembled WGS sequence"/>
</dbReference>
<sequence length="162" mass="18965">MKYMYPKLLAVCLVVAIYCNNRSVKNYQSARDGHGYHLIVKRGAFHDDRFDLYKNKIRYTPDTFESKADAKYNHYTETYLDSLPTLGFFKKLEVEGFWELDDHYPTETSCPSQLIVTLKHDKKSKTVICDDFSNDCPDLIKYIDKKVVEMEGNDLHRIYTPG</sequence>
<gene>
    <name evidence="1" type="ORF">ACFOUT_10840</name>
</gene>
<accession>A0ABV8JQI4</accession>
<dbReference type="RefSeq" id="WP_192463278.1">
    <property type="nucleotide sequence ID" value="NZ_JACYFJ010000007.1"/>
</dbReference>
<protein>
    <submittedName>
        <fullName evidence="1">Uncharacterized protein</fullName>
    </submittedName>
</protein>